<name>A0A365N1C0_GIBIN</name>
<sequence>MLCTICLSMFLGPEEGEHHKDFKAIEEASENGCYICQYLLYHYRGKDIQDGFPLQYLWHRDQPKILVGVLWSAVDIYFEPVEECHDIEGYRQCLGKVKADLEEGNFSSVHDTKLRPPGELSNTGGEEALDFSRERIQACRTTHGECRTAAIALSKAERPDSTSWSPRRLIDCAIDDGMMHLVHGAKLENPEYAALSYCWGKDKFFMLRSDNEADALDSKIPLHELPLLFRQSMALCRNLGIQYLWIDSVCIIQSGDNQRDWLLHAREMSTIYTFCTISISAEYGRSPHDSLFFDRFLQPPIIMPPSDDSWAAVRDAWENSGDERYKINNNGKMNDPFILGQPYRLAPMADYLERCTVLHTPLATRGWVMQERLLAPRTLHFAQHRVSWSCYSHNVNEGGPTELEEHEYRWFERLQPSMMEQNPKLPGWAKYEPLEWWMNVVANYSHRQLSFPEKDKLVAIAGIARVWNHERQFDYLAGIFRPHLPWALLWHREPKTRDPMHDKQPVGQEIFTPGGVPTWSWATCKFPVKSYPYTNTGFLVNGTVLVDIHCAEVELADKENPYGQVKSGKIELEGYLGREEDFKKGWTYCVHYDGRFAEDNKSPWHLPVTWDHLSKHPDLFGLLLQKDKGSGFFYRVGYFKVPTKLVSRDILRGKLPKSFITYI</sequence>
<evidence type="ECO:0000259" key="1">
    <source>
        <dbReference type="Pfam" id="PF06985"/>
    </source>
</evidence>
<reference evidence="2 3" key="1">
    <citation type="submission" date="2017-12" db="EMBL/GenBank/DDBJ databases">
        <title>Genome sequence of the mycotoxigenic crop pathogen Fusarium proliferatum, strain ITEM 2341 from Date Palm.</title>
        <authorList>
            <person name="Almiman B.F."/>
            <person name="Shittu T.A."/>
            <person name="Muthumeenakshi S."/>
            <person name="Baroncelli R."/>
            <person name="Sreenivasaprasada S."/>
        </authorList>
    </citation>
    <scope>NUCLEOTIDE SEQUENCE [LARGE SCALE GENOMIC DNA]</scope>
    <source>
        <strain evidence="2 3">ITEM 2341</strain>
    </source>
</reference>
<evidence type="ECO:0000313" key="2">
    <source>
        <dbReference type="EMBL" id="RBA14593.1"/>
    </source>
</evidence>
<evidence type="ECO:0000313" key="3">
    <source>
        <dbReference type="Proteomes" id="UP000251714"/>
    </source>
</evidence>
<organism evidence="2 3">
    <name type="scientific">Gibberella intermedia</name>
    <name type="common">Bulb rot disease fungus</name>
    <name type="synonym">Fusarium proliferatum</name>
    <dbReference type="NCBI Taxonomy" id="948311"/>
    <lineage>
        <taxon>Eukaryota</taxon>
        <taxon>Fungi</taxon>
        <taxon>Dikarya</taxon>
        <taxon>Ascomycota</taxon>
        <taxon>Pezizomycotina</taxon>
        <taxon>Sordariomycetes</taxon>
        <taxon>Hypocreomycetidae</taxon>
        <taxon>Hypocreales</taxon>
        <taxon>Nectriaceae</taxon>
        <taxon>Fusarium</taxon>
        <taxon>Fusarium fujikuroi species complex</taxon>
    </lineage>
</organism>
<dbReference type="Proteomes" id="UP000251714">
    <property type="component" value="Unassembled WGS sequence"/>
</dbReference>
<gene>
    <name evidence="2" type="ORF">FPRO05_13404</name>
</gene>
<proteinExistence type="predicted"/>
<accession>A0A365N1C0</accession>
<dbReference type="PANTHER" id="PTHR33112:SF15">
    <property type="entry name" value="HETEROKARYON INCOMPATIBILITY DOMAIN-CONTAINING PROTEIN"/>
    <property type="match status" value="1"/>
</dbReference>
<dbReference type="EMBL" id="PKMI01000027">
    <property type="protein sequence ID" value="RBA14593.1"/>
    <property type="molecule type" value="Genomic_DNA"/>
</dbReference>
<feature type="domain" description="Heterokaryon incompatibility" evidence="1">
    <location>
        <begin position="192"/>
        <end position="371"/>
    </location>
</feature>
<protein>
    <recommendedName>
        <fullName evidence="1">Heterokaryon incompatibility domain-containing protein</fullName>
    </recommendedName>
</protein>
<comment type="caution">
    <text evidence="2">The sequence shown here is derived from an EMBL/GenBank/DDBJ whole genome shotgun (WGS) entry which is preliminary data.</text>
</comment>
<dbReference type="InterPro" id="IPR010730">
    <property type="entry name" value="HET"/>
</dbReference>
<dbReference type="Pfam" id="PF06985">
    <property type="entry name" value="HET"/>
    <property type="match status" value="1"/>
</dbReference>
<dbReference type="PANTHER" id="PTHR33112">
    <property type="entry name" value="DOMAIN PROTEIN, PUTATIVE-RELATED"/>
    <property type="match status" value="1"/>
</dbReference>
<dbReference type="AlphaFoldDB" id="A0A365N1C0"/>